<evidence type="ECO:0000313" key="2">
    <source>
        <dbReference type="Proteomes" id="UP001415857"/>
    </source>
</evidence>
<gene>
    <name evidence="1" type="ORF">L1049_022211</name>
</gene>
<proteinExistence type="predicted"/>
<protein>
    <submittedName>
        <fullName evidence="1">Uncharacterized protein</fullName>
    </submittedName>
</protein>
<accession>A0AAP0RC44</accession>
<dbReference type="EMBL" id="JBBPBK010000011">
    <property type="protein sequence ID" value="KAK9274954.1"/>
    <property type="molecule type" value="Genomic_DNA"/>
</dbReference>
<keyword evidence="2" id="KW-1185">Reference proteome</keyword>
<name>A0AAP0RC44_LIQFO</name>
<organism evidence="1 2">
    <name type="scientific">Liquidambar formosana</name>
    <name type="common">Formosan gum</name>
    <dbReference type="NCBI Taxonomy" id="63359"/>
    <lineage>
        <taxon>Eukaryota</taxon>
        <taxon>Viridiplantae</taxon>
        <taxon>Streptophyta</taxon>
        <taxon>Embryophyta</taxon>
        <taxon>Tracheophyta</taxon>
        <taxon>Spermatophyta</taxon>
        <taxon>Magnoliopsida</taxon>
        <taxon>eudicotyledons</taxon>
        <taxon>Gunneridae</taxon>
        <taxon>Pentapetalae</taxon>
        <taxon>Saxifragales</taxon>
        <taxon>Altingiaceae</taxon>
        <taxon>Liquidambar</taxon>
    </lineage>
</organism>
<dbReference type="Proteomes" id="UP001415857">
    <property type="component" value="Unassembled WGS sequence"/>
</dbReference>
<dbReference type="AlphaFoldDB" id="A0AAP0RC44"/>
<sequence>MAGMNPDGRVKKRPEMELWTMGKKFLYDEWGHMWYFSGGDDSSSPRNMKMSKGRIWMSFSSQRPGSSRLIWAKLGPLR</sequence>
<comment type="caution">
    <text evidence="1">The sequence shown here is derived from an EMBL/GenBank/DDBJ whole genome shotgun (WGS) entry which is preliminary data.</text>
</comment>
<reference evidence="1 2" key="1">
    <citation type="journal article" date="2024" name="Plant J.">
        <title>Genome sequences and population genomics reveal climatic adaptation and genomic divergence between two closely related sweetgum species.</title>
        <authorList>
            <person name="Xu W.Q."/>
            <person name="Ren C.Q."/>
            <person name="Zhang X.Y."/>
            <person name="Comes H.P."/>
            <person name="Liu X.H."/>
            <person name="Li Y.G."/>
            <person name="Kettle C.J."/>
            <person name="Jalonen R."/>
            <person name="Gaisberger H."/>
            <person name="Ma Y.Z."/>
            <person name="Qiu Y.X."/>
        </authorList>
    </citation>
    <scope>NUCLEOTIDE SEQUENCE [LARGE SCALE GENOMIC DNA]</scope>
    <source>
        <strain evidence="1">Hangzhou</strain>
    </source>
</reference>
<evidence type="ECO:0000313" key="1">
    <source>
        <dbReference type="EMBL" id="KAK9274954.1"/>
    </source>
</evidence>